<gene>
    <name evidence="1" type="ORF">P7K49_029871</name>
</gene>
<proteinExistence type="predicted"/>
<sequence>MSTILKGKCPASAICQQLPQADRLSPPYGQAPQVEHMASLASANSTCIAWKPQLQGALPPDPLLTVLLFPFPLPAQGPQGLAEVPCQHGDTVGGSSGYRVSHLHCSASSVHSLSLVFTEQQTRPVHSE</sequence>
<comment type="caution">
    <text evidence="1">The sequence shown here is derived from an EMBL/GenBank/DDBJ whole genome shotgun (WGS) entry which is preliminary data.</text>
</comment>
<keyword evidence="2" id="KW-1185">Reference proteome</keyword>
<accession>A0ABQ9U8F1</accession>
<organism evidence="1 2">
    <name type="scientific">Saguinus oedipus</name>
    <name type="common">Cotton-top tamarin</name>
    <name type="synonym">Oedipomidas oedipus</name>
    <dbReference type="NCBI Taxonomy" id="9490"/>
    <lineage>
        <taxon>Eukaryota</taxon>
        <taxon>Metazoa</taxon>
        <taxon>Chordata</taxon>
        <taxon>Craniata</taxon>
        <taxon>Vertebrata</taxon>
        <taxon>Euteleostomi</taxon>
        <taxon>Mammalia</taxon>
        <taxon>Eutheria</taxon>
        <taxon>Euarchontoglires</taxon>
        <taxon>Primates</taxon>
        <taxon>Haplorrhini</taxon>
        <taxon>Platyrrhini</taxon>
        <taxon>Cebidae</taxon>
        <taxon>Callitrichinae</taxon>
        <taxon>Saguinus</taxon>
    </lineage>
</organism>
<protein>
    <submittedName>
        <fullName evidence="1">Uncharacterized protein</fullName>
    </submittedName>
</protein>
<dbReference type="EMBL" id="JASSZA010000015">
    <property type="protein sequence ID" value="KAK2093342.1"/>
    <property type="molecule type" value="Genomic_DNA"/>
</dbReference>
<evidence type="ECO:0000313" key="2">
    <source>
        <dbReference type="Proteomes" id="UP001266305"/>
    </source>
</evidence>
<name>A0ABQ9U8F1_SAGOE</name>
<evidence type="ECO:0000313" key="1">
    <source>
        <dbReference type="EMBL" id="KAK2093342.1"/>
    </source>
</evidence>
<reference evidence="1 2" key="1">
    <citation type="submission" date="2023-05" db="EMBL/GenBank/DDBJ databases">
        <title>B98-5 Cell Line De Novo Hybrid Assembly: An Optical Mapping Approach.</title>
        <authorList>
            <person name="Kananen K."/>
            <person name="Auerbach J.A."/>
            <person name="Kautto E."/>
            <person name="Blachly J.S."/>
        </authorList>
    </citation>
    <scope>NUCLEOTIDE SEQUENCE [LARGE SCALE GENOMIC DNA]</scope>
    <source>
        <strain evidence="1">B95-8</strain>
        <tissue evidence="1">Cell line</tissue>
    </source>
</reference>
<dbReference type="Proteomes" id="UP001266305">
    <property type="component" value="Unassembled WGS sequence"/>
</dbReference>